<sequence length="110" mass="12627">MGSTPSKKSKTGGQVIERMKNDNPPKIRKTRDGETEFMASNGEWYDLKDADMAHITDAVSWWNSTGRYYGPKSPEVRDWMRDPDNYVLDHYSLKRSAGAKLKETYLPPVK</sequence>
<feature type="region of interest" description="Disordered" evidence="1">
    <location>
        <begin position="1"/>
        <end position="33"/>
    </location>
</feature>
<name>A0ABU6P3W3_9BACI</name>
<reference evidence="2 3" key="1">
    <citation type="submission" date="2023-03" db="EMBL/GenBank/DDBJ databases">
        <title>Bacillus Genome Sequencing.</title>
        <authorList>
            <person name="Dunlap C."/>
        </authorList>
    </citation>
    <scope>NUCLEOTIDE SEQUENCE [LARGE SCALE GENOMIC DNA]</scope>
    <source>
        <strain evidence="2 3">NRS-1717</strain>
    </source>
</reference>
<dbReference type="EMBL" id="JARTFS010000013">
    <property type="protein sequence ID" value="MED4402851.1"/>
    <property type="molecule type" value="Genomic_DNA"/>
</dbReference>
<dbReference type="Proteomes" id="UP001342826">
    <property type="component" value="Unassembled WGS sequence"/>
</dbReference>
<gene>
    <name evidence="2" type="ORF">P9271_16220</name>
</gene>
<organism evidence="2 3">
    <name type="scientific">Metabacillus fastidiosus</name>
    <dbReference type="NCBI Taxonomy" id="1458"/>
    <lineage>
        <taxon>Bacteria</taxon>
        <taxon>Bacillati</taxon>
        <taxon>Bacillota</taxon>
        <taxon>Bacilli</taxon>
        <taxon>Bacillales</taxon>
        <taxon>Bacillaceae</taxon>
        <taxon>Metabacillus</taxon>
    </lineage>
</organism>
<protein>
    <submittedName>
        <fullName evidence="2">GH-E family nuclease</fullName>
    </submittedName>
</protein>
<accession>A0ABU6P3W3</accession>
<proteinExistence type="predicted"/>
<feature type="compositionally biased region" description="Basic and acidic residues" evidence="1">
    <location>
        <begin position="17"/>
        <end position="33"/>
    </location>
</feature>
<evidence type="ECO:0000313" key="3">
    <source>
        <dbReference type="Proteomes" id="UP001342826"/>
    </source>
</evidence>
<comment type="caution">
    <text evidence="2">The sequence shown here is derived from an EMBL/GenBank/DDBJ whole genome shotgun (WGS) entry which is preliminary data.</text>
</comment>
<dbReference type="RefSeq" id="WP_328015576.1">
    <property type="nucleotide sequence ID" value="NZ_JARTFS010000013.1"/>
</dbReference>
<evidence type="ECO:0000256" key="1">
    <source>
        <dbReference type="SAM" id="MobiDB-lite"/>
    </source>
</evidence>
<evidence type="ECO:0000313" key="2">
    <source>
        <dbReference type="EMBL" id="MED4402851.1"/>
    </source>
</evidence>
<keyword evidence="3" id="KW-1185">Reference proteome</keyword>